<gene>
    <name evidence="2" type="ORF">SKAU_G00094890</name>
</gene>
<dbReference type="InterPro" id="IPR038717">
    <property type="entry name" value="Tc1-like_DDE_dom"/>
</dbReference>
<comment type="caution">
    <text evidence="2">The sequence shown here is derived from an EMBL/GenBank/DDBJ whole genome shotgun (WGS) entry which is preliminary data.</text>
</comment>
<protein>
    <recommendedName>
        <fullName evidence="1">Tc1-like transposase DDE domain-containing protein</fullName>
    </recommendedName>
</protein>
<dbReference type="InterPro" id="IPR036397">
    <property type="entry name" value="RNaseH_sf"/>
</dbReference>
<dbReference type="Pfam" id="PF13358">
    <property type="entry name" value="DDE_3"/>
    <property type="match status" value="1"/>
</dbReference>
<dbReference type="GO" id="GO:0003676">
    <property type="term" value="F:nucleic acid binding"/>
    <property type="evidence" value="ECO:0007669"/>
    <property type="project" value="InterPro"/>
</dbReference>
<dbReference type="EMBL" id="JAINUF010000003">
    <property type="protein sequence ID" value="KAJ8369461.1"/>
    <property type="molecule type" value="Genomic_DNA"/>
</dbReference>
<evidence type="ECO:0000313" key="2">
    <source>
        <dbReference type="EMBL" id="KAJ8369461.1"/>
    </source>
</evidence>
<reference evidence="2" key="1">
    <citation type="journal article" date="2023" name="Science">
        <title>Genome structures resolve the early diversification of teleost fishes.</title>
        <authorList>
            <person name="Parey E."/>
            <person name="Louis A."/>
            <person name="Montfort J."/>
            <person name="Bouchez O."/>
            <person name="Roques C."/>
            <person name="Iampietro C."/>
            <person name="Lluch J."/>
            <person name="Castinel A."/>
            <person name="Donnadieu C."/>
            <person name="Desvignes T."/>
            <person name="Floi Bucao C."/>
            <person name="Jouanno E."/>
            <person name="Wen M."/>
            <person name="Mejri S."/>
            <person name="Dirks R."/>
            <person name="Jansen H."/>
            <person name="Henkel C."/>
            <person name="Chen W.J."/>
            <person name="Zahm M."/>
            <person name="Cabau C."/>
            <person name="Klopp C."/>
            <person name="Thompson A.W."/>
            <person name="Robinson-Rechavi M."/>
            <person name="Braasch I."/>
            <person name="Lecointre G."/>
            <person name="Bobe J."/>
            <person name="Postlethwait J.H."/>
            <person name="Berthelot C."/>
            <person name="Roest Crollius H."/>
            <person name="Guiguen Y."/>
        </authorList>
    </citation>
    <scope>NUCLEOTIDE SEQUENCE</scope>
    <source>
        <strain evidence="2">WJC10195</strain>
    </source>
</reference>
<evidence type="ECO:0000259" key="1">
    <source>
        <dbReference type="Pfam" id="PF13358"/>
    </source>
</evidence>
<dbReference type="PANTHER" id="PTHR23022">
    <property type="entry name" value="TRANSPOSABLE ELEMENT-RELATED"/>
    <property type="match status" value="1"/>
</dbReference>
<dbReference type="InterPro" id="IPR052338">
    <property type="entry name" value="Transposase_5"/>
</dbReference>
<proteinExistence type="predicted"/>
<dbReference type="PANTHER" id="PTHR23022:SF135">
    <property type="entry name" value="SI:DKEY-77F5.3"/>
    <property type="match status" value="1"/>
</dbReference>
<dbReference type="OrthoDB" id="8942091at2759"/>
<feature type="domain" description="Tc1-like transposase DDE" evidence="1">
    <location>
        <begin position="56"/>
        <end position="156"/>
    </location>
</feature>
<sequence>MAGLRAYKAARKPAMTALHRQARLRWCRQHRQWNLRMWGNVMFSDESRFCLRKLDGRIMVWGGISLTGKTELVIIEGNLNAVRYRNEILEPVAIPYLQNLGPNSILQDDNARPHRARIITEYLQNLGVERMEWPAVSPDLNPIEHLWDQLGRAVRARVTNATMLADLQQILVEEWDAIPQQCVT</sequence>
<dbReference type="AlphaFoldDB" id="A0A9Q1FXF8"/>
<keyword evidence="3" id="KW-1185">Reference proteome</keyword>
<organism evidence="2 3">
    <name type="scientific">Synaphobranchus kaupii</name>
    <name type="common">Kaup's arrowtooth eel</name>
    <dbReference type="NCBI Taxonomy" id="118154"/>
    <lineage>
        <taxon>Eukaryota</taxon>
        <taxon>Metazoa</taxon>
        <taxon>Chordata</taxon>
        <taxon>Craniata</taxon>
        <taxon>Vertebrata</taxon>
        <taxon>Euteleostomi</taxon>
        <taxon>Actinopterygii</taxon>
        <taxon>Neopterygii</taxon>
        <taxon>Teleostei</taxon>
        <taxon>Anguilliformes</taxon>
        <taxon>Synaphobranchidae</taxon>
        <taxon>Synaphobranchus</taxon>
    </lineage>
</organism>
<feature type="non-terminal residue" evidence="2">
    <location>
        <position position="184"/>
    </location>
</feature>
<dbReference type="Proteomes" id="UP001152622">
    <property type="component" value="Chromosome 3"/>
</dbReference>
<dbReference type="Gene3D" id="3.30.420.10">
    <property type="entry name" value="Ribonuclease H-like superfamily/Ribonuclease H"/>
    <property type="match status" value="1"/>
</dbReference>
<name>A0A9Q1FXF8_SYNKA</name>
<evidence type="ECO:0000313" key="3">
    <source>
        <dbReference type="Proteomes" id="UP001152622"/>
    </source>
</evidence>
<accession>A0A9Q1FXF8</accession>